<proteinExistence type="predicted"/>
<comment type="caution">
    <text evidence="1">The sequence shown here is derived from an EMBL/GenBank/DDBJ whole genome shotgun (WGS) entry which is preliminary data.</text>
</comment>
<gene>
    <name evidence="1" type="ORF">LCGC14_1651170</name>
</gene>
<sequence length="81" mass="9391">MKEEIFNRVIFSKGTFAEQLKEARDSGLLTEMYKRGLISHKPIFYLDIYLDKTSKRLTYQSLADRLGCSKSTILRAINSIK</sequence>
<dbReference type="AlphaFoldDB" id="A0A0F9IJ91"/>
<accession>A0A0F9IJ91</accession>
<name>A0A0F9IJ91_9ZZZZ</name>
<protein>
    <submittedName>
        <fullName evidence="1">Uncharacterized protein</fullName>
    </submittedName>
</protein>
<dbReference type="EMBL" id="LAZR01013887">
    <property type="protein sequence ID" value="KKM19879.1"/>
    <property type="molecule type" value="Genomic_DNA"/>
</dbReference>
<evidence type="ECO:0000313" key="1">
    <source>
        <dbReference type="EMBL" id="KKM19879.1"/>
    </source>
</evidence>
<reference evidence="1" key="1">
    <citation type="journal article" date="2015" name="Nature">
        <title>Complex archaea that bridge the gap between prokaryotes and eukaryotes.</title>
        <authorList>
            <person name="Spang A."/>
            <person name="Saw J.H."/>
            <person name="Jorgensen S.L."/>
            <person name="Zaremba-Niedzwiedzka K."/>
            <person name="Martijn J."/>
            <person name="Lind A.E."/>
            <person name="van Eijk R."/>
            <person name="Schleper C."/>
            <person name="Guy L."/>
            <person name="Ettema T.J."/>
        </authorList>
    </citation>
    <scope>NUCLEOTIDE SEQUENCE</scope>
</reference>
<organism evidence="1">
    <name type="scientific">marine sediment metagenome</name>
    <dbReference type="NCBI Taxonomy" id="412755"/>
    <lineage>
        <taxon>unclassified sequences</taxon>
        <taxon>metagenomes</taxon>
        <taxon>ecological metagenomes</taxon>
    </lineage>
</organism>